<proteinExistence type="predicted"/>
<dbReference type="Proteomes" id="UP001377168">
    <property type="component" value="Unassembled WGS sequence"/>
</dbReference>
<protein>
    <submittedName>
        <fullName evidence="1">Type II secretion system F family protein</fullName>
    </submittedName>
</protein>
<name>A0ACC6Q968_9ACTN</name>
<dbReference type="EMBL" id="JBBKAJ010000039">
    <property type="protein sequence ID" value="MEJ8640171.1"/>
    <property type="molecule type" value="Genomic_DNA"/>
</dbReference>
<evidence type="ECO:0000313" key="1">
    <source>
        <dbReference type="EMBL" id="MEJ8640171.1"/>
    </source>
</evidence>
<accession>A0ACC6Q968</accession>
<evidence type="ECO:0000313" key="2">
    <source>
        <dbReference type="Proteomes" id="UP001377168"/>
    </source>
</evidence>
<reference evidence="1" key="1">
    <citation type="submission" date="2024-03" db="EMBL/GenBank/DDBJ databases">
        <title>Novel Streptomyces species of biotechnological and ecological value are a feature of Machair soil.</title>
        <authorList>
            <person name="Prole J.R."/>
            <person name="Goodfellow M."/>
            <person name="Allenby N."/>
            <person name="Ward A.C."/>
        </authorList>
    </citation>
    <scope>NUCLEOTIDE SEQUENCE</scope>
    <source>
        <strain evidence="1">MS2.AVA.5</strain>
    </source>
</reference>
<organism evidence="1 2">
    <name type="scientific">Streptomyces achmelvichensis</name>
    <dbReference type="NCBI Taxonomy" id="3134111"/>
    <lineage>
        <taxon>Bacteria</taxon>
        <taxon>Bacillati</taxon>
        <taxon>Actinomycetota</taxon>
        <taxon>Actinomycetes</taxon>
        <taxon>Kitasatosporales</taxon>
        <taxon>Streptomycetaceae</taxon>
        <taxon>Streptomyces</taxon>
    </lineage>
</organism>
<comment type="caution">
    <text evidence="1">The sequence shown here is derived from an EMBL/GenBank/DDBJ whole genome shotgun (WGS) entry which is preliminary data.</text>
</comment>
<gene>
    <name evidence="1" type="ORF">WKI67_43585</name>
</gene>
<keyword evidence="2" id="KW-1185">Reference proteome</keyword>
<sequence length="311" mass="32653">MASGARMMGGLWWSACAAMLVAGAVMLVAALAGTTAPKQPTAAARWRARWSGGPAGRERAARRRLLMVGAVVVGAGVWAVTGVFVAALLLGAAVAGVPWLMTPTASASVRIAKLEALGDWTGRLADVLRLGFGLQQALISSRKNPPAALREEVIELAEKLQAGWHPREALEDFASHLDDVTGDKVCAALALCAVDAGPGLAQALDDLATSVREEVAKRRQIEADRAKPRTAVRWMTLISLGIVLAGFTVPDYTAPYGTLIGQLTLALLAAAFTAVLVWMRSLAGHKTVPRFLVNDPRSRVKQPAPIEGGSS</sequence>